<dbReference type="Gene3D" id="3.40.250.10">
    <property type="entry name" value="Rhodanese-like domain"/>
    <property type="match status" value="1"/>
</dbReference>
<dbReference type="SUPFAM" id="SSF140856">
    <property type="entry name" value="USP8 N-terminal domain-like"/>
    <property type="match status" value="1"/>
</dbReference>
<accession>A0AAN9A4A4</accession>
<feature type="compositionally biased region" description="Polar residues" evidence="6">
    <location>
        <begin position="374"/>
        <end position="389"/>
    </location>
</feature>
<dbReference type="InterPro" id="IPR028889">
    <property type="entry name" value="USP"/>
</dbReference>
<evidence type="ECO:0000256" key="5">
    <source>
        <dbReference type="SAM" id="Coils"/>
    </source>
</evidence>
<feature type="compositionally biased region" description="Basic and acidic residues" evidence="6">
    <location>
        <begin position="560"/>
        <end position="629"/>
    </location>
</feature>
<gene>
    <name evidence="8" type="primary">USP8</name>
    <name evidence="8" type="ORF">SK128_026809</name>
</gene>
<protein>
    <recommendedName>
        <fullName evidence="3">ubiquitinyl hydrolase 1</fullName>
        <ecNumber evidence="3">3.4.19.12</ecNumber>
    </recommendedName>
</protein>
<feature type="coiled-coil region" evidence="5">
    <location>
        <begin position="445"/>
        <end position="522"/>
    </location>
</feature>
<reference evidence="8 9" key="1">
    <citation type="submission" date="2023-11" db="EMBL/GenBank/DDBJ databases">
        <title>Halocaridina rubra genome assembly.</title>
        <authorList>
            <person name="Smith C."/>
        </authorList>
    </citation>
    <scope>NUCLEOTIDE SEQUENCE [LARGE SCALE GENOMIC DNA]</scope>
    <source>
        <strain evidence="8">EP-1</strain>
        <tissue evidence="8">Whole</tissue>
    </source>
</reference>
<feature type="coiled-coil region" evidence="5">
    <location>
        <begin position="116"/>
        <end position="143"/>
    </location>
</feature>
<evidence type="ECO:0000256" key="1">
    <source>
        <dbReference type="ARBA" id="ARBA00000707"/>
    </source>
</evidence>
<dbReference type="PANTHER" id="PTHR21646">
    <property type="entry name" value="UBIQUITIN CARBOXYL-TERMINAL HYDROLASE"/>
    <property type="match status" value="1"/>
</dbReference>
<dbReference type="PROSITE" id="PS00972">
    <property type="entry name" value="USP_1"/>
    <property type="match status" value="1"/>
</dbReference>
<comment type="caution">
    <text evidence="8">The sequence shown here is derived from an EMBL/GenBank/DDBJ whole genome shotgun (WGS) entry which is preliminary data.</text>
</comment>
<dbReference type="SUPFAM" id="SSF53383">
    <property type="entry name" value="PLP-dependent transferases"/>
    <property type="match status" value="1"/>
</dbReference>
<evidence type="ECO:0000256" key="4">
    <source>
        <dbReference type="ARBA" id="ARBA00022898"/>
    </source>
</evidence>
<dbReference type="InterPro" id="IPR015421">
    <property type="entry name" value="PyrdxlP-dep_Trfase_major"/>
</dbReference>
<dbReference type="GO" id="GO:0016579">
    <property type="term" value="P:protein deubiquitination"/>
    <property type="evidence" value="ECO:0007669"/>
    <property type="project" value="InterPro"/>
</dbReference>
<dbReference type="EC" id="3.4.19.12" evidence="3"/>
<feature type="region of interest" description="Disordered" evidence="6">
    <location>
        <begin position="550"/>
        <end position="706"/>
    </location>
</feature>
<dbReference type="Proteomes" id="UP001381693">
    <property type="component" value="Unassembled WGS sequence"/>
</dbReference>
<dbReference type="Pfam" id="PF08969">
    <property type="entry name" value="USP8_dimer"/>
    <property type="match status" value="1"/>
</dbReference>
<keyword evidence="4" id="KW-0663">Pyridoxal phosphate</keyword>
<evidence type="ECO:0000256" key="3">
    <source>
        <dbReference type="ARBA" id="ARBA00012759"/>
    </source>
</evidence>
<dbReference type="Gene3D" id="3.40.640.10">
    <property type="entry name" value="Type I PLP-dependent aspartate aminotransferase-like (Major domain)"/>
    <property type="match status" value="1"/>
</dbReference>
<comment type="similarity">
    <text evidence="2">Belongs to the peptidase C19 family.</text>
</comment>
<dbReference type="SUPFAM" id="SSF54001">
    <property type="entry name" value="Cysteine proteinases"/>
    <property type="match status" value="1"/>
</dbReference>
<sequence>MGDIGLRQLYMAKSLSELNDQVKDVPKAQVKLLVKTAHKVLQEAQNVDKRKDEERAYVLYMRYFSIIKTIQNEADYKKNKKYYDGLLDPKMTKQVITRAEELLSSLTRRYNFKNEAKKAEKSAEEKRAAEKLAKEELEKKAKKPEVAEGASLTNGVLEEGYISCQKLYSIYKEKCSTYLILDTRPQSDFVESQMILPNVINIPQEILKPGLTAVRIGSELEEPLKTLWLSRRDKVDYLILFDWFTEKAPLPPPLSVLVDAIVKWDPGKHYNSSPSVLKGGYDLWRLMYPVLTTNSRINPHLPKTESKVESVSLNFEYPDLDQTLESLTPPAPKLPFIPGVHSAPASVPSVNRNLKPTFQSKELLDGKNNNNNNDITSTDNSQMNNNATLFDSPPRISIGSNINSWDTKDSNIVLDKQNIRKDPPTERVESMPSIPSRSLKPKELLENLAAKKIEMEEEQELLEESVKVEEDTIQKIKEMEETTVKKELAHDELSRARLQETEKRLQEEIQLLKTKSSEMEDRYNKIHKQNEELWKMVKLALSGNLNSVNLGPALPPSDSVDSRQNHEQEQLRVQEDKRKALQEQVERMRRERKDKERKLKEQVEREKRAQEQAEAERRQAEERKAKIEAELCTPKYKESNSSGSETYTTKLRDSPRSSPVRGGSNLKRSHSAFNLSQLGDDDAVGSPPTNYDRNLKPLNTPQRRNVNAARQRNFEPKYGNVGHARTGLKNLGNTCYMNSIIQCLNNTTVLAKYFVESIYSDDINPNSKHNGDVAEEIGAVFRALWCGQYRSIAMWDLKNTVGRYHKPFQGYDQQDSHEFLIKLMDWLHEDLNKITGKKLPMKEQNYDDIPDNVAAEKMQEELRRRDESIMCTLFHGLHRSVIECGTCGHRSLTFEPFSIISLSFPSNGRCTLRELLQHYYKDSSIDYKCSKCKKVRGCIRKLDIWKAPPVLILHLNRFEHDVLMKKKQNFVDFPLENLDLSKHVALKTIRYTNFDLYGVSNHYGTMDGGHYTAFCKSPIKNQWYKYDDHEVYDLSRDNVRSAAAYLLFYETRSMNVKLFGNCPPPSSPLIPPPHIPKGDYLRPSKYSVGLLKCTNKRIIKMWSRLLQTSRKGGNALLSHTGKSRNAFRAISTEQVISREEKYGAHNYHPLPVALSRAQGVFVWDVEGKRYYDFLSAYSAVNQGHCHPKIINALIEQSKKLTLTSRAFHNDVLGEYEEYVTGLLGYDKLLPMNTGVEGGETACKLARKWGYMKKGIPKNQAKIIFAQNNFWGRTLAAVSSSTDPTAYSDYGPFLPGFSIIPYDDLQALEIAISDPTVAAFMVEPIQGEAGVVVPKDGYLK</sequence>
<dbReference type="Gene3D" id="3.90.70.10">
    <property type="entry name" value="Cysteine proteinases"/>
    <property type="match status" value="1"/>
</dbReference>
<dbReference type="InterPro" id="IPR018200">
    <property type="entry name" value="USP_CS"/>
</dbReference>
<dbReference type="PROSITE" id="PS50235">
    <property type="entry name" value="USP_3"/>
    <property type="match status" value="1"/>
</dbReference>
<dbReference type="PANTHER" id="PTHR21646:SF46">
    <property type="entry name" value="UBIQUITIN CARBOXYL-TERMINAL HYDROLASE"/>
    <property type="match status" value="1"/>
</dbReference>
<keyword evidence="8" id="KW-0378">Hydrolase</keyword>
<dbReference type="GO" id="GO:0004843">
    <property type="term" value="F:cysteine-type deubiquitinase activity"/>
    <property type="evidence" value="ECO:0007669"/>
    <property type="project" value="UniProtKB-EC"/>
</dbReference>
<dbReference type="GO" id="GO:0030170">
    <property type="term" value="F:pyridoxal phosphate binding"/>
    <property type="evidence" value="ECO:0007669"/>
    <property type="project" value="InterPro"/>
</dbReference>
<evidence type="ECO:0000256" key="2">
    <source>
        <dbReference type="ARBA" id="ARBA00009085"/>
    </source>
</evidence>
<dbReference type="PROSITE" id="PS00973">
    <property type="entry name" value="USP_2"/>
    <property type="match status" value="1"/>
</dbReference>
<dbReference type="Gene3D" id="3.90.1150.10">
    <property type="entry name" value="Aspartate Aminotransferase, domain 1"/>
    <property type="match status" value="1"/>
</dbReference>
<dbReference type="EMBL" id="JAXCGZ010011565">
    <property type="protein sequence ID" value="KAK7074498.1"/>
    <property type="molecule type" value="Genomic_DNA"/>
</dbReference>
<dbReference type="CDD" id="cd02674">
    <property type="entry name" value="Peptidase_C19R"/>
    <property type="match status" value="1"/>
</dbReference>
<dbReference type="InterPro" id="IPR036873">
    <property type="entry name" value="Rhodanese-like_dom_sf"/>
</dbReference>
<dbReference type="InterPro" id="IPR015422">
    <property type="entry name" value="PyrdxlP-dep_Trfase_small"/>
</dbReference>
<dbReference type="InterPro" id="IPR015063">
    <property type="entry name" value="USP8_dimer"/>
</dbReference>
<keyword evidence="9" id="KW-1185">Reference proteome</keyword>
<evidence type="ECO:0000313" key="9">
    <source>
        <dbReference type="Proteomes" id="UP001381693"/>
    </source>
</evidence>
<dbReference type="GO" id="GO:0008483">
    <property type="term" value="F:transaminase activity"/>
    <property type="evidence" value="ECO:0007669"/>
    <property type="project" value="InterPro"/>
</dbReference>
<dbReference type="FunFam" id="3.90.1150.10:FF:000152">
    <property type="entry name" value="Ornithine aminotransferase"/>
    <property type="match status" value="1"/>
</dbReference>
<feature type="region of interest" description="Disordered" evidence="6">
    <location>
        <begin position="359"/>
        <end position="392"/>
    </location>
</feature>
<feature type="domain" description="USP" evidence="7">
    <location>
        <begin position="726"/>
        <end position="1052"/>
    </location>
</feature>
<feature type="non-terminal residue" evidence="8">
    <location>
        <position position="1339"/>
    </location>
</feature>
<organism evidence="8 9">
    <name type="scientific">Halocaridina rubra</name>
    <name type="common">Hawaiian red shrimp</name>
    <dbReference type="NCBI Taxonomy" id="373956"/>
    <lineage>
        <taxon>Eukaryota</taxon>
        <taxon>Metazoa</taxon>
        <taxon>Ecdysozoa</taxon>
        <taxon>Arthropoda</taxon>
        <taxon>Crustacea</taxon>
        <taxon>Multicrustacea</taxon>
        <taxon>Malacostraca</taxon>
        <taxon>Eumalacostraca</taxon>
        <taxon>Eucarida</taxon>
        <taxon>Decapoda</taxon>
        <taxon>Pleocyemata</taxon>
        <taxon>Caridea</taxon>
        <taxon>Atyoidea</taxon>
        <taxon>Atyidae</taxon>
        <taxon>Halocaridina</taxon>
    </lineage>
</organism>
<comment type="catalytic activity">
    <reaction evidence="1">
        <text>Thiol-dependent hydrolysis of ester, thioester, amide, peptide and isopeptide bonds formed by the C-terminal Gly of ubiquitin (a 76-residue protein attached to proteins as an intracellular targeting signal).</text>
        <dbReference type="EC" id="3.4.19.12"/>
    </reaction>
</comment>
<keyword evidence="5" id="KW-0175">Coiled coil</keyword>
<evidence type="ECO:0000256" key="6">
    <source>
        <dbReference type="SAM" id="MobiDB-lite"/>
    </source>
</evidence>
<feature type="compositionally biased region" description="Polar residues" evidence="6">
    <location>
        <begin position="687"/>
        <end position="701"/>
    </location>
</feature>
<proteinExistence type="inferred from homology"/>
<dbReference type="SUPFAM" id="SSF52821">
    <property type="entry name" value="Rhodanese/Cell cycle control phosphatase"/>
    <property type="match status" value="1"/>
</dbReference>
<dbReference type="InterPro" id="IPR001394">
    <property type="entry name" value="Peptidase_C19_UCH"/>
</dbReference>
<dbReference type="Pfam" id="PF00443">
    <property type="entry name" value="UCH"/>
    <property type="match status" value="1"/>
</dbReference>
<dbReference type="Gene3D" id="1.20.58.80">
    <property type="entry name" value="Phosphotransferase system, lactose/cellobiose-type IIA subunit"/>
    <property type="match status" value="1"/>
</dbReference>
<name>A0AAN9A4A4_HALRR</name>
<dbReference type="InterPro" id="IPR038765">
    <property type="entry name" value="Papain-like_cys_pep_sf"/>
</dbReference>
<dbReference type="Pfam" id="PF00202">
    <property type="entry name" value="Aminotran_3"/>
    <property type="match status" value="1"/>
</dbReference>
<evidence type="ECO:0000259" key="7">
    <source>
        <dbReference type="PROSITE" id="PS50235"/>
    </source>
</evidence>
<dbReference type="InterPro" id="IPR015424">
    <property type="entry name" value="PyrdxlP-dep_Trfase"/>
</dbReference>
<dbReference type="InterPro" id="IPR005814">
    <property type="entry name" value="Aminotrans_3"/>
</dbReference>
<dbReference type="InterPro" id="IPR050185">
    <property type="entry name" value="Ub_carboxyl-term_hydrolase"/>
</dbReference>
<feature type="compositionally biased region" description="Polar residues" evidence="6">
    <location>
        <begin position="639"/>
        <end position="649"/>
    </location>
</feature>
<evidence type="ECO:0000313" key="8">
    <source>
        <dbReference type="EMBL" id="KAK7074498.1"/>
    </source>
</evidence>